<dbReference type="AlphaFoldDB" id="A0A9P6UVC5"/>
<dbReference type="OrthoDB" id="337038at2759"/>
<accession>A0A9P6UVC5</accession>
<reference evidence="3" key="1">
    <citation type="journal article" date="2020" name="Fungal Divers.">
        <title>Resolving the Mortierellaceae phylogeny through synthesis of multi-gene phylogenetics and phylogenomics.</title>
        <authorList>
            <person name="Vandepol N."/>
            <person name="Liber J."/>
            <person name="Desiro A."/>
            <person name="Na H."/>
            <person name="Kennedy M."/>
            <person name="Barry K."/>
            <person name="Grigoriev I.V."/>
            <person name="Miller A.N."/>
            <person name="O'Donnell K."/>
            <person name="Stajich J.E."/>
            <person name="Bonito G."/>
        </authorList>
    </citation>
    <scope>NUCLEOTIDE SEQUENCE</scope>
    <source>
        <strain evidence="3">REB-010B</strain>
    </source>
</reference>
<name>A0A9P6UVC5_9FUNG</name>
<dbReference type="Proteomes" id="UP000738325">
    <property type="component" value="Unassembled WGS sequence"/>
</dbReference>
<evidence type="ECO:0000313" key="3">
    <source>
        <dbReference type="EMBL" id="KAG0322498.1"/>
    </source>
</evidence>
<dbReference type="SMART" id="SM00198">
    <property type="entry name" value="SCP"/>
    <property type="match status" value="1"/>
</dbReference>
<dbReference type="Pfam" id="PF00188">
    <property type="entry name" value="CAP"/>
    <property type="match status" value="1"/>
</dbReference>
<dbReference type="PROSITE" id="PS01009">
    <property type="entry name" value="CRISP_1"/>
    <property type="match status" value="1"/>
</dbReference>
<dbReference type="SUPFAM" id="SSF55797">
    <property type="entry name" value="PR-1-like"/>
    <property type="match status" value="1"/>
</dbReference>
<dbReference type="PANTHER" id="PTHR10334">
    <property type="entry name" value="CYSTEINE-RICH SECRETORY PROTEIN-RELATED"/>
    <property type="match status" value="1"/>
</dbReference>
<dbReference type="InterPro" id="IPR018244">
    <property type="entry name" value="Allrgn_V5/Tpx1_CS"/>
</dbReference>
<keyword evidence="4" id="KW-1185">Reference proteome</keyword>
<dbReference type="GO" id="GO:0005576">
    <property type="term" value="C:extracellular region"/>
    <property type="evidence" value="ECO:0007669"/>
    <property type="project" value="InterPro"/>
</dbReference>
<feature type="chain" id="PRO_5040344442" description="SCP domain-containing protein" evidence="1">
    <location>
        <begin position="22"/>
        <end position="211"/>
    </location>
</feature>
<dbReference type="InterPro" id="IPR014044">
    <property type="entry name" value="CAP_dom"/>
</dbReference>
<gene>
    <name evidence="3" type="ORF">BGZ99_003322</name>
</gene>
<dbReference type="InterPro" id="IPR001283">
    <property type="entry name" value="CRISP-related"/>
</dbReference>
<dbReference type="PRINTS" id="PR00837">
    <property type="entry name" value="V5TPXLIKE"/>
</dbReference>
<feature type="signal peptide" evidence="1">
    <location>
        <begin position="1"/>
        <end position="21"/>
    </location>
</feature>
<organism evidence="3 4">
    <name type="scientific">Dissophora globulifera</name>
    <dbReference type="NCBI Taxonomy" id="979702"/>
    <lineage>
        <taxon>Eukaryota</taxon>
        <taxon>Fungi</taxon>
        <taxon>Fungi incertae sedis</taxon>
        <taxon>Mucoromycota</taxon>
        <taxon>Mortierellomycotina</taxon>
        <taxon>Mortierellomycetes</taxon>
        <taxon>Mortierellales</taxon>
        <taxon>Mortierellaceae</taxon>
        <taxon>Dissophora</taxon>
    </lineage>
</organism>
<keyword evidence="1" id="KW-0732">Signal</keyword>
<dbReference type="InterPro" id="IPR035940">
    <property type="entry name" value="CAP_sf"/>
</dbReference>
<evidence type="ECO:0000256" key="1">
    <source>
        <dbReference type="SAM" id="SignalP"/>
    </source>
</evidence>
<evidence type="ECO:0000259" key="2">
    <source>
        <dbReference type="SMART" id="SM00198"/>
    </source>
</evidence>
<comment type="caution">
    <text evidence="3">The sequence shown here is derived from an EMBL/GenBank/DDBJ whole genome shotgun (WGS) entry which is preliminary data.</text>
</comment>
<feature type="domain" description="SCP" evidence="2">
    <location>
        <begin position="75"/>
        <end position="197"/>
    </location>
</feature>
<dbReference type="EMBL" id="JAAAIP010000210">
    <property type="protein sequence ID" value="KAG0322498.1"/>
    <property type="molecule type" value="Genomic_DNA"/>
</dbReference>
<protein>
    <recommendedName>
        <fullName evidence="2">SCP domain-containing protein</fullName>
    </recommendedName>
</protein>
<evidence type="ECO:0000313" key="4">
    <source>
        <dbReference type="Proteomes" id="UP000738325"/>
    </source>
</evidence>
<sequence length="211" mass="22942">MVKFTSLLLASVAVLAVSTQAQTAVGPTVAIAAADFERLGSLPESLFEASEVSHSGSLERRAAKKVYKPTPLTAKEKADILKVHNKYRKDHQAPALKWSDKAAAWGNSHITSCEFKHTGGPFGENLAAGYSNFSAAIKAWYDEVAHYDFKKPGFSGATGHFTQVVWKGSKAVGCAKIQCPQWKIYICDYDPAGNIVDSTNSYFKKNVLPKK</sequence>
<dbReference type="Gene3D" id="3.40.33.10">
    <property type="entry name" value="CAP"/>
    <property type="match status" value="1"/>
</dbReference>
<proteinExistence type="predicted"/>